<organism evidence="2 3">
    <name type="scientific">Marilutibacter maris</name>
    <dbReference type="NCBI Taxonomy" id="1605891"/>
    <lineage>
        <taxon>Bacteria</taxon>
        <taxon>Pseudomonadati</taxon>
        <taxon>Pseudomonadota</taxon>
        <taxon>Gammaproteobacteria</taxon>
        <taxon>Lysobacterales</taxon>
        <taxon>Lysobacteraceae</taxon>
        <taxon>Marilutibacter</taxon>
    </lineage>
</organism>
<dbReference type="AlphaFoldDB" id="A0A2U9T3A1"/>
<dbReference type="InterPro" id="IPR029063">
    <property type="entry name" value="SAM-dependent_MTases_sf"/>
</dbReference>
<evidence type="ECO:0000313" key="3">
    <source>
        <dbReference type="Proteomes" id="UP000249447"/>
    </source>
</evidence>
<keyword evidence="3" id="KW-1185">Reference proteome</keyword>
<accession>A0A2U9T3A1</accession>
<dbReference type="Proteomes" id="UP000249447">
    <property type="component" value="Chromosome"/>
</dbReference>
<evidence type="ECO:0000256" key="1">
    <source>
        <dbReference type="SAM" id="MobiDB-lite"/>
    </source>
</evidence>
<protein>
    <submittedName>
        <fullName evidence="2">Uncharacterized protein</fullName>
    </submittedName>
</protein>
<dbReference type="KEGG" id="lmb:C9I47_1235"/>
<name>A0A2U9T3A1_9GAMM</name>
<dbReference type="Gene3D" id="3.40.50.150">
    <property type="entry name" value="Vaccinia Virus protein VP39"/>
    <property type="match status" value="1"/>
</dbReference>
<dbReference type="EMBL" id="CP029843">
    <property type="protein sequence ID" value="AWV06941.1"/>
    <property type="molecule type" value="Genomic_DNA"/>
</dbReference>
<reference evidence="2 3" key="1">
    <citation type="submission" date="2018-05" db="EMBL/GenBank/DDBJ databases">
        <title>The complete genome of Lysobacter maris HZ9B, a marine bacterium antagonistic against terrestrial plant pathogens.</title>
        <authorList>
            <person name="Zhang X.-Q."/>
        </authorList>
    </citation>
    <scope>NUCLEOTIDE SEQUENCE [LARGE SCALE GENOMIC DNA]</scope>
    <source>
        <strain evidence="2 3">HZ9B</strain>
    </source>
</reference>
<dbReference type="SUPFAM" id="SSF53335">
    <property type="entry name" value="S-adenosyl-L-methionine-dependent methyltransferases"/>
    <property type="match status" value="1"/>
</dbReference>
<feature type="region of interest" description="Disordered" evidence="1">
    <location>
        <begin position="1"/>
        <end position="25"/>
    </location>
</feature>
<evidence type="ECO:0000313" key="2">
    <source>
        <dbReference type="EMBL" id="AWV06941.1"/>
    </source>
</evidence>
<dbReference type="RefSeq" id="WP_111266067.1">
    <property type="nucleotide sequence ID" value="NZ_CP029843.1"/>
</dbReference>
<dbReference type="OrthoDB" id="5983563at2"/>
<gene>
    <name evidence="2" type="ORF">C9I47_1235</name>
</gene>
<sequence length="247" mass="26124">MPALHPSRQPEQPNAGPQSGAAGPLWFAGPRARSLLRAETRAMERVLAGIPALPWVCVGAEGAECPHSESGRGLHLRRGAGGFDGALRCALPWPLASETFGAVLLQHALDDGFGDTEAVLGECMRILAPGGVLWLAALNPWSPYRARWWRAGLSAHGPGYWQATLARAGFPADAVSLQWLGPRWRPDDGEAGVGAADRLRAGIALTVSKRVHAAIPPAALRKLRLQTGLGSVRTHAGVLRQDPGPKP</sequence>
<proteinExistence type="predicted"/>